<dbReference type="SUPFAM" id="SSF46894">
    <property type="entry name" value="C-terminal effector domain of the bipartite response regulators"/>
    <property type="match status" value="1"/>
</dbReference>
<dbReference type="InterPro" id="IPR001789">
    <property type="entry name" value="Sig_transdc_resp-reg_receiver"/>
</dbReference>
<dbReference type="KEGG" id="aer:AERYTH_16910"/>
<feature type="modified residue" description="4-aspartylphosphate" evidence="5">
    <location>
        <position position="55"/>
    </location>
</feature>
<gene>
    <name evidence="8" type="ORF">AERYTH_16910</name>
</gene>
<dbReference type="InterPro" id="IPR058245">
    <property type="entry name" value="NreC/VraR/RcsB-like_REC"/>
</dbReference>
<evidence type="ECO:0000256" key="5">
    <source>
        <dbReference type="PROSITE-ProRule" id="PRU00169"/>
    </source>
</evidence>
<keyword evidence="9" id="KW-1185">Reference proteome</keyword>
<dbReference type="PANTHER" id="PTHR43214">
    <property type="entry name" value="TWO-COMPONENT RESPONSE REGULATOR"/>
    <property type="match status" value="1"/>
</dbReference>
<dbReference type="PATRIC" id="fig|2041.4.peg.3537"/>
<dbReference type="SMART" id="SM00421">
    <property type="entry name" value="HTH_LUXR"/>
    <property type="match status" value="1"/>
</dbReference>
<evidence type="ECO:0000256" key="2">
    <source>
        <dbReference type="ARBA" id="ARBA00023015"/>
    </source>
</evidence>
<evidence type="ECO:0000256" key="4">
    <source>
        <dbReference type="ARBA" id="ARBA00023163"/>
    </source>
</evidence>
<protein>
    <submittedName>
        <fullName evidence="8">LuxR family transcriptional regulator</fullName>
    </submittedName>
</protein>
<feature type="domain" description="Response regulatory" evidence="7">
    <location>
        <begin position="3"/>
        <end position="120"/>
    </location>
</feature>
<dbReference type="RefSeq" id="WP_067861007.1">
    <property type="nucleotide sequence ID" value="NZ_CP011502.1"/>
</dbReference>
<evidence type="ECO:0000259" key="7">
    <source>
        <dbReference type="PROSITE" id="PS50110"/>
    </source>
</evidence>
<dbReference type="PROSITE" id="PS00622">
    <property type="entry name" value="HTH_LUXR_1"/>
    <property type="match status" value="1"/>
</dbReference>
<dbReference type="Pfam" id="PF00072">
    <property type="entry name" value="Response_reg"/>
    <property type="match status" value="1"/>
</dbReference>
<dbReference type="STRING" id="2041.AERYTH_16910"/>
<dbReference type="InterPro" id="IPR016032">
    <property type="entry name" value="Sig_transdc_resp-reg_C-effctor"/>
</dbReference>
<name>A0A0U4BMG5_9ACTN</name>
<keyword evidence="2" id="KW-0805">Transcription regulation</keyword>
<organism evidence="8 9">
    <name type="scientific">Aeromicrobium erythreum</name>
    <dbReference type="NCBI Taxonomy" id="2041"/>
    <lineage>
        <taxon>Bacteria</taxon>
        <taxon>Bacillati</taxon>
        <taxon>Actinomycetota</taxon>
        <taxon>Actinomycetes</taxon>
        <taxon>Propionibacteriales</taxon>
        <taxon>Nocardioidaceae</taxon>
        <taxon>Aeromicrobium</taxon>
    </lineage>
</organism>
<dbReference type="PANTHER" id="PTHR43214:SF24">
    <property type="entry name" value="TRANSCRIPTIONAL REGULATORY PROTEIN NARL-RELATED"/>
    <property type="match status" value="1"/>
</dbReference>
<dbReference type="PRINTS" id="PR00038">
    <property type="entry name" value="HTHLUXR"/>
</dbReference>
<evidence type="ECO:0000256" key="3">
    <source>
        <dbReference type="ARBA" id="ARBA00023125"/>
    </source>
</evidence>
<evidence type="ECO:0000313" key="9">
    <source>
        <dbReference type="Proteomes" id="UP000067689"/>
    </source>
</evidence>
<keyword evidence="4" id="KW-0804">Transcription</keyword>
<sequence length="214" mass="23014">MIAVAVIDDQSLVRDGLCLILDAEPDITVTIEGEHGGKLLDALDRGVEVDVALLDLRMPVMDGIRTLGELSRRAMRPAVLVVTTFDRDELVLDAIAAGADGYLLKRGRRVDLLSAVRTVAAGGSVLAPDVVPAVVRRVRRDPSTTAEDISRLGLTPREHEVLTLVGRGLSNHEVADHLILSPHTVKTHVTNLLAKTQSRDRVQLALLAVRAGLV</sequence>
<dbReference type="EMBL" id="CP011502">
    <property type="protein sequence ID" value="ALX06257.1"/>
    <property type="molecule type" value="Genomic_DNA"/>
</dbReference>
<dbReference type="GO" id="GO:0006355">
    <property type="term" value="P:regulation of DNA-templated transcription"/>
    <property type="evidence" value="ECO:0007669"/>
    <property type="project" value="InterPro"/>
</dbReference>
<feature type="domain" description="HTH luxR-type" evidence="6">
    <location>
        <begin position="147"/>
        <end position="212"/>
    </location>
</feature>
<dbReference type="CDD" id="cd06170">
    <property type="entry name" value="LuxR_C_like"/>
    <property type="match status" value="1"/>
</dbReference>
<dbReference type="GO" id="GO:0000160">
    <property type="term" value="P:phosphorelay signal transduction system"/>
    <property type="evidence" value="ECO:0007669"/>
    <property type="project" value="InterPro"/>
</dbReference>
<accession>A0A0U4BMG5</accession>
<dbReference type="PROSITE" id="PS50043">
    <property type="entry name" value="HTH_LUXR_2"/>
    <property type="match status" value="1"/>
</dbReference>
<dbReference type="InterPro" id="IPR011006">
    <property type="entry name" value="CheY-like_superfamily"/>
</dbReference>
<dbReference type="SUPFAM" id="SSF52172">
    <property type="entry name" value="CheY-like"/>
    <property type="match status" value="1"/>
</dbReference>
<dbReference type="PROSITE" id="PS50110">
    <property type="entry name" value="RESPONSE_REGULATORY"/>
    <property type="match status" value="1"/>
</dbReference>
<evidence type="ECO:0000256" key="1">
    <source>
        <dbReference type="ARBA" id="ARBA00022553"/>
    </source>
</evidence>
<dbReference type="Gene3D" id="3.40.50.2300">
    <property type="match status" value="1"/>
</dbReference>
<dbReference type="GO" id="GO:0003677">
    <property type="term" value="F:DNA binding"/>
    <property type="evidence" value="ECO:0007669"/>
    <property type="project" value="UniProtKB-KW"/>
</dbReference>
<reference evidence="8 9" key="1">
    <citation type="journal article" date="1991" name="Int. J. Syst. Bacteriol.">
        <title>Description of the erythromycin-producing bacterium Arthrobacter sp. strain NRRL B-3381 as Aeromicrobium erythreum gen. nov., sp. nov.</title>
        <authorList>
            <person name="Miller E.S."/>
            <person name="Woese C.R."/>
            <person name="Brenner S."/>
        </authorList>
    </citation>
    <scope>NUCLEOTIDE SEQUENCE [LARGE SCALE GENOMIC DNA]</scope>
    <source>
        <strain evidence="8 9">AR18</strain>
    </source>
</reference>
<evidence type="ECO:0000313" key="8">
    <source>
        <dbReference type="EMBL" id="ALX06257.1"/>
    </source>
</evidence>
<evidence type="ECO:0000259" key="6">
    <source>
        <dbReference type="PROSITE" id="PS50043"/>
    </source>
</evidence>
<dbReference type="OrthoDB" id="9808843at2"/>
<proteinExistence type="predicted"/>
<dbReference type="Proteomes" id="UP000067689">
    <property type="component" value="Chromosome"/>
</dbReference>
<dbReference type="AlphaFoldDB" id="A0A0U4BMG5"/>
<dbReference type="CDD" id="cd17535">
    <property type="entry name" value="REC_NarL-like"/>
    <property type="match status" value="1"/>
</dbReference>
<keyword evidence="3" id="KW-0238">DNA-binding</keyword>
<dbReference type="Pfam" id="PF00196">
    <property type="entry name" value="GerE"/>
    <property type="match status" value="1"/>
</dbReference>
<dbReference type="SMART" id="SM00448">
    <property type="entry name" value="REC"/>
    <property type="match status" value="1"/>
</dbReference>
<dbReference type="InterPro" id="IPR000792">
    <property type="entry name" value="Tscrpt_reg_LuxR_C"/>
</dbReference>
<keyword evidence="1 5" id="KW-0597">Phosphoprotein</keyword>
<dbReference type="InterPro" id="IPR039420">
    <property type="entry name" value="WalR-like"/>
</dbReference>